<dbReference type="SUPFAM" id="SSF53448">
    <property type="entry name" value="Nucleotide-diphospho-sugar transferases"/>
    <property type="match status" value="1"/>
</dbReference>
<evidence type="ECO:0000259" key="1">
    <source>
        <dbReference type="Pfam" id="PF00535"/>
    </source>
</evidence>
<comment type="caution">
    <text evidence="2">The sequence shown here is derived from an EMBL/GenBank/DDBJ whole genome shotgun (WGS) entry which is preliminary data.</text>
</comment>
<proteinExistence type="predicted"/>
<dbReference type="GO" id="GO:0016757">
    <property type="term" value="F:glycosyltransferase activity"/>
    <property type="evidence" value="ECO:0007669"/>
    <property type="project" value="UniProtKB-KW"/>
</dbReference>
<protein>
    <submittedName>
        <fullName evidence="2">Glycosyltransferase</fullName>
        <ecNumber evidence="2">2.4.-.-</ecNumber>
    </submittedName>
</protein>
<dbReference type="EMBL" id="JAWLUM010000002">
    <property type="protein sequence ID" value="MDV7135032.1"/>
    <property type="molecule type" value="Genomic_DNA"/>
</dbReference>
<sequence>MLVDVMLPFYGDVALFKTAVRSVLAQTHGDFRLVMVDDQYPDPEPARWLQELTDPRVHYLRNKENLGVNGNFRRCVDLVQAPAFTIMGCDDVMAPDHLARAVDALGSHHEAAVVQPGVDVIDSAGEVVRPLGDRVKASMAPTSPTTLSGESMAQSLYRGNWTYFPSLVWRTEIAAPIGFRPGLEVALDLGLLTDIARAGGSMVFDPHVTFYYRRHQQSVSSVRAVDGRRFEEERAFFETEASRCRERGWSRAERAARRHVTSRLNAATLLPSALVGRQWSVARALGRHVVR</sequence>
<accession>A0ABU4EUU5</accession>
<reference evidence="2 3" key="1">
    <citation type="submission" date="2023-10" db="EMBL/GenBank/DDBJ databases">
        <title>Development of a sustainable strategy for remediation of hydrocarbon-contaminated territories based on the waste exchange concept.</title>
        <authorList>
            <person name="Krivoruchko A."/>
        </authorList>
    </citation>
    <scope>NUCLEOTIDE SEQUENCE [LARGE SCALE GENOMIC DNA]</scope>
    <source>
        <strain evidence="2 3">IEGM 1236</strain>
    </source>
</reference>
<feature type="domain" description="Glycosyltransferase 2-like" evidence="1">
    <location>
        <begin position="5"/>
        <end position="126"/>
    </location>
</feature>
<organism evidence="2 3">
    <name type="scientific">Williamsia marianensis</name>
    <dbReference type="NCBI Taxonomy" id="85044"/>
    <lineage>
        <taxon>Bacteria</taxon>
        <taxon>Bacillati</taxon>
        <taxon>Actinomycetota</taxon>
        <taxon>Actinomycetes</taxon>
        <taxon>Mycobacteriales</taxon>
        <taxon>Nocardiaceae</taxon>
        <taxon>Williamsia</taxon>
    </lineage>
</organism>
<dbReference type="InterPro" id="IPR050834">
    <property type="entry name" value="Glycosyltransf_2"/>
</dbReference>
<evidence type="ECO:0000313" key="2">
    <source>
        <dbReference type="EMBL" id="MDV7135032.1"/>
    </source>
</evidence>
<evidence type="ECO:0000313" key="3">
    <source>
        <dbReference type="Proteomes" id="UP001185792"/>
    </source>
</evidence>
<keyword evidence="2" id="KW-0328">Glycosyltransferase</keyword>
<dbReference type="PANTHER" id="PTHR43685">
    <property type="entry name" value="GLYCOSYLTRANSFERASE"/>
    <property type="match status" value="1"/>
</dbReference>
<dbReference type="InterPro" id="IPR001173">
    <property type="entry name" value="Glyco_trans_2-like"/>
</dbReference>
<keyword evidence="2" id="KW-0808">Transferase</keyword>
<gene>
    <name evidence="2" type="ORF">R4198_15105</name>
</gene>
<dbReference type="InterPro" id="IPR029044">
    <property type="entry name" value="Nucleotide-diphossugar_trans"/>
</dbReference>
<dbReference type="PANTHER" id="PTHR43685:SF2">
    <property type="entry name" value="GLYCOSYLTRANSFERASE 2-LIKE DOMAIN-CONTAINING PROTEIN"/>
    <property type="match status" value="1"/>
</dbReference>
<dbReference type="EC" id="2.4.-.-" evidence="2"/>
<dbReference type="RefSeq" id="WP_062795153.1">
    <property type="nucleotide sequence ID" value="NZ_CBCRXS010000003.1"/>
</dbReference>
<name>A0ABU4EUU5_WILMA</name>
<dbReference type="Pfam" id="PF00535">
    <property type="entry name" value="Glycos_transf_2"/>
    <property type="match status" value="1"/>
</dbReference>
<dbReference type="Gene3D" id="3.90.550.10">
    <property type="entry name" value="Spore Coat Polysaccharide Biosynthesis Protein SpsA, Chain A"/>
    <property type="match status" value="1"/>
</dbReference>
<keyword evidence="3" id="KW-1185">Reference proteome</keyword>
<dbReference type="Proteomes" id="UP001185792">
    <property type="component" value="Unassembled WGS sequence"/>
</dbReference>